<comment type="caution">
    <text evidence="1">The sequence shown here is derived from an EMBL/GenBank/DDBJ whole genome shotgun (WGS) entry which is preliminary data.</text>
</comment>
<accession>X1P0I2</accession>
<dbReference type="SUPFAM" id="SSF53756">
    <property type="entry name" value="UDP-Glycosyltransferase/glycogen phosphorylase"/>
    <property type="match status" value="1"/>
</dbReference>
<evidence type="ECO:0000313" key="1">
    <source>
        <dbReference type="EMBL" id="GAI32520.1"/>
    </source>
</evidence>
<sequence length="100" mass="11036">MRILMISTTVYELHTGGLGGYGGLEQLVALWSQCFRDMGHQVSVVCPGGSDLGEGIEIISTGLREPEDGAYLKYKNRLESGEFDAVMDNTWLWFSALSQM</sequence>
<dbReference type="Gene3D" id="3.40.50.2000">
    <property type="entry name" value="Glycogen Phosphorylase B"/>
    <property type="match status" value="1"/>
</dbReference>
<feature type="non-terminal residue" evidence="1">
    <location>
        <position position="100"/>
    </location>
</feature>
<proteinExistence type="predicted"/>
<organism evidence="1">
    <name type="scientific">marine sediment metagenome</name>
    <dbReference type="NCBI Taxonomy" id="412755"/>
    <lineage>
        <taxon>unclassified sequences</taxon>
        <taxon>metagenomes</taxon>
        <taxon>ecological metagenomes</taxon>
    </lineage>
</organism>
<evidence type="ECO:0008006" key="2">
    <source>
        <dbReference type="Google" id="ProtNLM"/>
    </source>
</evidence>
<gene>
    <name evidence="1" type="ORF">S06H3_50631</name>
</gene>
<protein>
    <recommendedName>
        <fullName evidence="2">Glycosyltransferase subfamily 4-like N-terminal domain-containing protein</fullName>
    </recommendedName>
</protein>
<dbReference type="EMBL" id="BARV01032075">
    <property type="protein sequence ID" value="GAI32520.1"/>
    <property type="molecule type" value="Genomic_DNA"/>
</dbReference>
<reference evidence="1" key="1">
    <citation type="journal article" date="2014" name="Front. Microbiol.">
        <title>High frequency of phylogenetically diverse reductive dehalogenase-homologous genes in deep subseafloor sedimentary metagenomes.</title>
        <authorList>
            <person name="Kawai M."/>
            <person name="Futagami T."/>
            <person name="Toyoda A."/>
            <person name="Takaki Y."/>
            <person name="Nishi S."/>
            <person name="Hori S."/>
            <person name="Arai W."/>
            <person name="Tsubouchi T."/>
            <person name="Morono Y."/>
            <person name="Uchiyama I."/>
            <person name="Ito T."/>
            <person name="Fujiyama A."/>
            <person name="Inagaki F."/>
            <person name="Takami H."/>
        </authorList>
    </citation>
    <scope>NUCLEOTIDE SEQUENCE</scope>
    <source>
        <strain evidence="1">Expedition CK06-06</strain>
    </source>
</reference>
<dbReference type="AlphaFoldDB" id="X1P0I2"/>
<name>X1P0I2_9ZZZZ</name>